<protein>
    <submittedName>
        <fullName evidence="1">Uncharacterized protein</fullName>
    </submittedName>
</protein>
<reference evidence="1 2" key="1">
    <citation type="journal article" date="2021" name="Comput. Struct. Biotechnol. J.">
        <title>De novo genome assembly of the potent medicinal plant Rehmannia glutinosa using nanopore technology.</title>
        <authorList>
            <person name="Ma L."/>
            <person name="Dong C."/>
            <person name="Song C."/>
            <person name="Wang X."/>
            <person name="Zheng X."/>
            <person name="Niu Y."/>
            <person name="Chen S."/>
            <person name="Feng W."/>
        </authorList>
    </citation>
    <scope>NUCLEOTIDE SEQUENCE [LARGE SCALE GENOMIC DNA]</scope>
    <source>
        <strain evidence="1">DH-2019</strain>
    </source>
</reference>
<evidence type="ECO:0000313" key="1">
    <source>
        <dbReference type="EMBL" id="KAK6149078.1"/>
    </source>
</evidence>
<proteinExistence type="predicted"/>
<accession>A0ABR0WNH4</accession>
<organism evidence="1 2">
    <name type="scientific">Rehmannia glutinosa</name>
    <name type="common">Chinese foxglove</name>
    <dbReference type="NCBI Taxonomy" id="99300"/>
    <lineage>
        <taxon>Eukaryota</taxon>
        <taxon>Viridiplantae</taxon>
        <taxon>Streptophyta</taxon>
        <taxon>Embryophyta</taxon>
        <taxon>Tracheophyta</taxon>
        <taxon>Spermatophyta</taxon>
        <taxon>Magnoliopsida</taxon>
        <taxon>eudicotyledons</taxon>
        <taxon>Gunneridae</taxon>
        <taxon>Pentapetalae</taxon>
        <taxon>asterids</taxon>
        <taxon>lamiids</taxon>
        <taxon>Lamiales</taxon>
        <taxon>Orobanchaceae</taxon>
        <taxon>Rehmannieae</taxon>
        <taxon>Rehmannia</taxon>
    </lineage>
</organism>
<dbReference type="PANTHER" id="PTHR31871">
    <property type="entry name" value="OS02G0137100 PROTEIN"/>
    <property type="match status" value="1"/>
</dbReference>
<dbReference type="NCBIfam" id="TIGR01589">
    <property type="entry name" value="A_thal_3526"/>
    <property type="match status" value="1"/>
</dbReference>
<comment type="caution">
    <text evidence="1">The sequence shown here is derived from an EMBL/GenBank/DDBJ whole genome shotgun (WGS) entry which is preliminary data.</text>
</comment>
<dbReference type="EMBL" id="JABTTQ020000009">
    <property type="protein sequence ID" value="KAK6149078.1"/>
    <property type="molecule type" value="Genomic_DNA"/>
</dbReference>
<keyword evidence="2" id="KW-1185">Reference proteome</keyword>
<dbReference type="PANTHER" id="PTHR31871:SF1">
    <property type="entry name" value="HISTIDINE-TRNA LIGASE"/>
    <property type="match status" value="1"/>
</dbReference>
<dbReference type="Proteomes" id="UP001318860">
    <property type="component" value="Unassembled WGS sequence"/>
</dbReference>
<evidence type="ECO:0000313" key="2">
    <source>
        <dbReference type="Proteomes" id="UP001318860"/>
    </source>
</evidence>
<name>A0ABR0WNH4_REHGL</name>
<dbReference type="InterPro" id="IPR006476">
    <property type="entry name" value="CHP01589_pln"/>
</dbReference>
<sequence length="343" mass="37875">MSNGEVRKVSLQDIQLVQDLIERCLQLYMSQSEAVSTLLHQAKIEPGFTELVWQKLEAENQEFFRAYHLRLIVKDQILRFNQLLERQVELMRQISRTGVVSIRQSNGSHIHPCKFCLQHVTTVTLKDKSSCCILAVYSNSVYQAPQLAVPSIKSENMNQAISSIPNVYANGTSSVQQCMQVAVNVAGHAGRIDVPANMLLAQSSNAGMMQGLNGGTVKTEYGYAGDSSHMFGVDNNILEPHNAIGDASSSFNGGESNSQVLNEMLDPETNSFGILGQMSRNFSLSDLTADFSNSTDILESYSRSPFLGTDANFSDPHMRGEQHDVRRLDTVSEGFSYEDFGSN</sequence>
<gene>
    <name evidence="1" type="ORF">DH2020_016603</name>
</gene>
<dbReference type="Pfam" id="PF09713">
    <property type="entry name" value="A_thal_3526"/>
    <property type="match status" value="1"/>
</dbReference>